<reference evidence="2" key="1">
    <citation type="submission" date="2020-11" db="EMBL/GenBank/DDBJ databases">
        <authorList>
            <consortium name="DOE Joint Genome Institute"/>
            <person name="Ahrendt S."/>
            <person name="Riley R."/>
            <person name="Andreopoulos W."/>
            <person name="Labutti K."/>
            <person name="Pangilinan J."/>
            <person name="Ruiz-Duenas F.J."/>
            <person name="Barrasa J.M."/>
            <person name="Sanchez-Garcia M."/>
            <person name="Camarero S."/>
            <person name="Miyauchi S."/>
            <person name="Serrano A."/>
            <person name="Linde D."/>
            <person name="Babiker R."/>
            <person name="Drula E."/>
            <person name="Ayuso-Fernandez I."/>
            <person name="Pacheco R."/>
            <person name="Padilla G."/>
            <person name="Ferreira P."/>
            <person name="Barriuso J."/>
            <person name="Kellner H."/>
            <person name="Castanera R."/>
            <person name="Alfaro M."/>
            <person name="Ramirez L."/>
            <person name="Pisabarro A.G."/>
            <person name="Kuo A."/>
            <person name="Tritt A."/>
            <person name="Lipzen A."/>
            <person name="He G."/>
            <person name="Yan M."/>
            <person name="Ng V."/>
            <person name="Cullen D."/>
            <person name="Martin F."/>
            <person name="Rosso M.-N."/>
            <person name="Henrissat B."/>
            <person name="Hibbett D."/>
            <person name="Martinez A.T."/>
            <person name="Grigoriev I.V."/>
        </authorList>
    </citation>
    <scope>NUCLEOTIDE SEQUENCE</scope>
    <source>
        <strain evidence="2">AH 40177</strain>
    </source>
</reference>
<evidence type="ECO:0000256" key="1">
    <source>
        <dbReference type="SAM" id="MobiDB-lite"/>
    </source>
</evidence>
<feature type="region of interest" description="Disordered" evidence="1">
    <location>
        <begin position="196"/>
        <end position="253"/>
    </location>
</feature>
<feature type="region of interest" description="Disordered" evidence="1">
    <location>
        <begin position="61"/>
        <end position="151"/>
    </location>
</feature>
<evidence type="ECO:0000313" key="2">
    <source>
        <dbReference type="EMBL" id="KAF9063691.1"/>
    </source>
</evidence>
<comment type="caution">
    <text evidence="2">The sequence shown here is derived from an EMBL/GenBank/DDBJ whole genome shotgun (WGS) entry which is preliminary data.</text>
</comment>
<evidence type="ECO:0000313" key="3">
    <source>
        <dbReference type="Proteomes" id="UP000772434"/>
    </source>
</evidence>
<dbReference type="AlphaFoldDB" id="A0A9P5U295"/>
<sequence length="290" mass="32641">MSNSQNYSEKAPYEEPAASQQAVHISGAFFAGAHSFDISGAEFVTVAGDMHQTIRNDHSVRSGFNNRYTRDTRGSEYRTNNYNGAYNDNRRFQSTQFDARYEASSTHIGSGRGGGNYGFGSTPQSQHTAPDAGSRPGRWSQHSPPMLEPRQSTYGDQRFFEQSYSINNGNMSADFAFAPDEREPLYAEPDSYYERPGVKYNPHNPFNQYSRTTSVPIPHGPPTPARKSTRNSMQRHPHSSATTPEGDPRVRTRGMEQMEHYDEECVEMESEMSNLDLGEHRARTVPTPYN</sequence>
<gene>
    <name evidence="2" type="ORF">BDP27DRAFT_1426604</name>
</gene>
<feature type="compositionally biased region" description="Basic residues" evidence="1">
    <location>
        <begin position="227"/>
        <end position="238"/>
    </location>
</feature>
<dbReference type="EMBL" id="JADNRY010000140">
    <property type="protein sequence ID" value="KAF9063691.1"/>
    <property type="molecule type" value="Genomic_DNA"/>
</dbReference>
<proteinExistence type="predicted"/>
<organism evidence="2 3">
    <name type="scientific">Rhodocollybia butyracea</name>
    <dbReference type="NCBI Taxonomy" id="206335"/>
    <lineage>
        <taxon>Eukaryota</taxon>
        <taxon>Fungi</taxon>
        <taxon>Dikarya</taxon>
        <taxon>Basidiomycota</taxon>
        <taxon>Agaricomycotina</taxon>
        <taxon>Agaricomycetes</taxon>
        <taxon>Agaricomycetidae</taxon>
        <taxon>Agaricales</taxon>
        <taxon>Marasmiineae</taxon>
        <taxon>Omphalotaceae</taxon>
        <taxon>Rhodocollybia</taxon>
    </lineage>
</organism>
<dbReference type="OrthoDB" id="3064561at2759"/>
<feature type="region of interest" description="Disordered" evidence="1">
    <location>
        <begin position="267"/>
        <end position="290"/>
    </location>
</feature>
<feature type="compositionally biased region" description="Polar residues" evidence="1">
    <location>
        <begin position="77"/>
        <end position="108"/>
    </location>
</feature>
<keyword evidence="3" id="KW-1185">Reference proteome</keyword>
<feature type="compositionally biased region" description="Polar residues" evidence="1">
    <location>
        <begin position="204"/>
        <end position="215"/>
    </location>
</feature>
<protein>
    <submittedName>
        <fullName evidence="2">Uncharacterized protein</fullName>
    </submittedName>
</protein>
<accession>A0A9P5U295</accession>
<name>A0A9P5U295_9AGAR</name>
<dbReference type="Proteomes" id="UP000772434">
    <property type="component" value="Unassembled WGS sequence"/>
</dbReference>